<dbReference type="AlphaFoldDB" id="A0AAN1J501"/>
<gene>
    <name evidence="1" type="ORF">C2L64_01445</name>
</gene>
<organism evidence="1 2">
    <name type="scientific">Paraburkholderia hospita</name>
    <dbReference type="NCBI Taxonomy" id="169430"/>
    <lineage>
        <taxon>Bacteria</taxon>
        <taxon>Pseudomonadati</taxon>
        <taxon>Pseudomonadota</taxon>
        <taxon>Betaproteobacteria</taxon>
        <taxon>Burkholderiales</taxon>
        <taxon>Burkholderiaceae</taxon>
        <taxon>Paraburkholderia</taxon>
    </lineage>
</organism>
<sequence>MYSGAFAIVAFSLNARNMSLQRLLFSLCAAGLLPRVPTVISCGKTDLHKFFNRISRMPGIKQPIANLDASRRELAIREFVRWIFRVKFGRRLSFYKDIS</sequence>
<accession>A0AAN1J501</accession>
<proteinExistence type="predicted"/>
<reference evidence="1 2" key="1">
    <citation type="submission" date="2018-01" db="EMBL/GenBank/DDBJ databases">
        <title>Species boundaries and ecological features among Paraburkholderia terrae DSMZ17804T, P. hospita DSMZ17164T and P. caribensis DSMZ13236T.</title>
        <authorList>
            <person name="Pratama A.A."/>
        </authorList>
    </citation>
    <scope>NUCLEOTIDE SEQUENCE [LARGE SCALE GENOMIC DNA]</scope>
    <source>
        <strain evidence="1 2">DSM 17164</strain>
    </source>
</reference>
<evidence type="ECO:0000313" key="2">
    <source>
        <dbReference type="Proteomes" id="UP000236649"/>
    </source>
</evidence>
<dbReference type="Proteomes" id="UP000236649">
    <property type="component" value="Chromosome 1"/>
</dbReference>
<dbReference type="EMBL" id="CP026105">
    <property type="protein sequence ID" value="AUT67155.1"/>
    <property type="molecule type" value="Genomic_DNA"/>
</dbReference>
<evidence type="ECO:0000313" key="1">
    <source>
        <dbReference type="EMBL" id="AUT67155.1"/>
    </source>
</evidence>
<protein>
    <submittedName>
        <fullName evidence="1">Uncharacterized protein</fullName>
    </submittedName>
</protein>
<dbReference type="KEGG" id="phs:C2L64_01445"/>
<name>A0AAN1J501_9BURK</name>